<comment type="caution">
    <text evidence="8">The sequence shown here is derived from an EMBL/GenBank/DDBJ whole genome shotgun (WGS) entry which is preliminary data.</text>
</comment>
<dbReference type="GO" id="GO:0003700">
    <property type="term" value="F:DNA-binding transcription factor activity"/>
    <property type="evidence" value="ECO:0007669"/>
    <property type="project" value="InterPro"/>
</dbReference>
<dbReference type="GO" id="GO:0000976">
    <property type="term" value="F:transcription cis-regulatory region binding"/>
    <property type="evidence" value="ECO:0007669"/>
    <property type="project" value="TreeGrafter"/>
</dbReference>
<organism evidence="8 9">
    <name type="scientific">Deinandra increscens subsp. villosa</name>
    <dbReference type="NCBI Taxonomy" id="3103831"/>
    <lineage>
        <taxon>Eukaryota</taxon>
        <taxon>Viridiplantae</taxon>
        <taxon>Streptophyta</taxon>
        <taxon>Embryophyta</taxon>
        <taxon>Tracheophyta</taxon>
        <taxon>Spermatophyta</taxon>
        <taxon>Magnoliopsida</taxon>
        <taxon>eudicotyledons</taxon>
        <taxon>Gunneridae</taxon>
        <taxon>Pentapetalae</taxon>
        <taxon>asterids</taxon>
        <taxon>campanulids</taxon>
        <taxon>Asterales</taxon>
        <taxon>Asteraceae</taxon>
        <taxon>Asteroideae</taxon>
        <taxon>Heliantheae alliance</taxon>
        <taxon>Madieae</taxon>
        <taxon>Madiinae</taxon>
        <taxon>Deinandra</taxon>
    </lineage>
</organism>
<accession>A0AAP0C5N5</accession>
<evidence type="ECO:0000256" key="5">
    <source>
        <dbReference type="ARBA" id="ARBA00023242"/>
    </source>
</evidence>
<keyword evidence="3" id="KW-0238">DNA-binding</keyword>
<dbReference type="SUPFAM" id="SSF118290">
    <property type="entry name" value="WRKY DNA-binding domain"/>
    <property type="match status" value="1"/>
</dbReference>
<evidence type="ECO:0000259" key="7">
    <source>
        <dbReference type="PROSITE" id="PS50811"/>
    </source>
</evidence>
<dbReference type="PANTHER" id="PTHR32096:SF104">
    <property type="entry name" value="WRKY DOMAIN-CONTAINING PROTEIN-RELATED"/>
    <property type="match status" value="1"/>
</dbReference>
<dbReference type="Pfam" id="PF03106">
    <property type="entry name" value="WRKY"/>
    <property type="match status" value="1"/>
</dbReference>
<dbReference type="PROSITE" id="PS50811">
    <property type="entry name" value="WRKY"/>
    <property type="match status" value="1"/>
</dbReference>
<dbReference type="InterPro" id="IPR044810">
    <property type="entry name" value="WRKY_plant"/>
</dbReference>
<evidence type="ECO:0000256" key="6">
    <source>
        <dbReference type="SAM" id="MobiDB-lite"/>
    </source>
</evidence>
<evidence type="ECO:0000256" key="3">
    <source>
        <dbReference type="ARBA" id="ARBA00023125"/>
    </source>
</evidence>
<evidence type="ECO:0000256" key="4">
    <source>
        <dbReference type="ARBA" id="ARBA00023163"/>
    </source>
</evidence>
<evidence type="ECO:0000256" key="2">
    <source>
        <dbReference type="ARBA" id="ARBA00023015"/>
    </source>
</evidence>
<gene>
    <name evidence="8" type="ORF">SSX86_030981</name>
</gene>
<proteinExistence type="predicted"/>
<keyword evidence="9" id="KW-1185">Reference proteome</keyword>
<evidence type="ECO:0000313" key="9">
    <source>
        <dbReference type="Proteomes" id="UP001408789"/>
    </source>
</evidence>
<keyword evidence="4" id="KW-0804">Transcription</keyword>
<dbReference type="Gene3D" id="2.20.25.80">
    <property type="entry name" value="WRKY domain"/>
    <property type="match status" value="1"/>
</dbReference>
<dbReference type="SMART" id="SM00774">
    <property type="entry name" value="WRKY"/>
    <property type="match status" value="1"/>
</dbReference>
<protein>
    <recommendedName>
        <fullName evidence="7">WRKY domain-containing protein</fullName>
    </recommendedName>
</protein>
<feature type="compositionally biased region" description="Acidic residues" evidence="6">
    <location>
        <begin position="264"/>
        <end position="273"/>
    </location>
</feature>
<keyword evidence="5" id="KW-0539">Nucleus</keyword>
<evidence type="ECO:0000256" key="1">
    <source>
        <dbReference type="ARBA" id="ARBA00004123"/>
    </source>
</evidence>
<dbReference type="GO" id="GO:0005634">
    <property type="term" value="C:nucleus"/>
    <property type="evidence" value="ECO:0007669"/>
    <property type="project" value="UniProtKB-SubCell"/>
</dbReference>
<dbReference type="InterPro" id="IPR003657">
    <property type="entry name" value="WRKY_dom"/>
</dbReference>
<name>A0AAP0C5N5_9ASTR</name>
<dbReference type="PANTHER" id="PTHR32096">
    <property type="entry name" value="WRKY TRANSCRIPTION FACTOR 30-RELATED-RELATED"/>
    <property type="match status" value="1"/>
</dbReference>
<reference evidence="8 9" key="1">
    <citation type="submission" date="2024-04" db="EMBL/GenBank/DDBJ databases">
        <title>The reference genome of an endangered Asteraceae, Deinandra increscens subsp. villosa, native to the Central Coast of California.</title>
        <authorList>
            <person name="Guilliams M."/>
            <person name="Hasenstab-Lehman K."/>
            <person name="Meyer R."/>
            <person name="Mcevoy S."/>
        </authorList>
    </citation>
    <scope>NUCLEOTIDE SEQUENCE [LARGE SCALE GENOMIC DNA]</scope>
    <source>
        <tissue evidence="8">Leaf</tissue>
    </source>
</reference>
<sequence length="319" mass="35440">MDSDWDLQAVVRGCSSAVSAASSSATTATATAPTWPPDGCKQEKSTFYEEDNSGILTFCPDLFHSRIDNSIEQLLNYNLYNPQKPPQKLPPPPQRFQISPFTFLGGCQDPPYRHHYHHQQPPEKQFQIKQQSLGVSRCTTTHAQSTTKIKKRKNQIKKVCQVPADGSSPDLWSWRKYGQKPIKGSPYPRGYYRCSTLKGCSARKQVERNRSDPGMLTVTYTGEHTHPVPTQLNSLAGSTRNKTTAPSPPVSPAASLPPVPEKMDENDSDDDNNFDVSGIVIDEDTFDGLDELVAGSAVGDMFSDHHDTMNSQLPWWSNN</sequence>
<comment type="subcellular location">
    <subcellularLocation>
        <location evidence="1">Nucleus</location>
    </subcellularLocation>
</comment>
<dbReference type="InterPro" id="IPR036576">
    <property type="entry name" value="WRKY_dom_sf"/>
</dbReference>
<keyword evidence="2" id="KW-0805">Transcription regulation</keyword>
<feature type="compositionally biased region" description="Polar residues" evidence="6">
    <location>
        <begin position="220"/>
        <end position="244"/>
    </location>
</feature>
<dbReference type="EMBL" id="JBCNJP010003604">
    <property type="protein sequence ID" value="KAK9050050.1"/>
    <property type="molecule type" value="Genomic_DNA"/>
</dbReference>
<feature type="region of interest" description="Disordered" evidence="6">
    <location>
        <begin position="220"/>
        <end position="276"/>
    </location>
</feature>
<dbReference type="AlphaFoldDB" id="A0AAP0C5N5"/>
<feature type="domain" description="WRKY" evidence="7">
    <location>
        <begin position="170"/>
        <end position="229"/>
    </location>
</feature>
<dbReference type="Proteomes" id="UP001408789">
    <property type="component" value="Unassembled WGS sequence"/>
</dbReference>
<feature type="compositionally biased region" description="Pro residues" evidence="6">
    <location>
        <begin position="246"/>
        <end position="260"/>
    </location>
</feature>
<evidence type="ECO:0000313" key="8">
    <source>
        <dbReference type="EMBL" id="KAK9050050.1"/>
    </source>
</evidence>